<dbReference type="InterPro" id="IPR024769">
    <property type="entry name" value="TcdA/TcdB_pore_forming"/>
</dbReference>
<sequence length="1968" mass="217693">MAHNADESSIVEFSKNPLDFITKGEKGYAVISSDNILGGPSVIIGDVGYFKFEKDPNHPEFKIKYHGPEASAGTVSAYYLGYNGGAQTSWTPAQIDIPKINPEHKLLFTGSLSGCSVIVTNLNDNQYRVYHDSRLDSSLLGKPQLGNGRIVLYIPLLEENPPDIIGAEPLIEMVPKSYNPELVQSRFDKNREKCLERLRDAHTKLSKGPPKGVDGKFQPFKDSSIKLDNEAVGYSEGLRNDLDVIKKNKRNSSTHHAELIAQLNAQDLISLSDELFVSESLKLPMHPSSKREFLYLTRTMTSSQKYDYTYLWLKQKEAKGFAAVVREGEHRQAPLGDTAGERLSEQRFRELLAGDNEFSTGYKTYALVEISGYEHDMTLSQMIQLFDRSSTSLTQTEQGALLRRIELARKELFNESIWQKTNDVIDMFQDRGGYTKPMPQDILLHAIPDEHGGGRCYPLVYAMSVALASSDFAIDQLCAKLVGLSPNNESDMKNAKLLKRCLKDLHTSYPAAEASRPIGKMTLAEAVSMLEKSIETTTLAMHTEVHAMLQGLTKNGNSTSWHFYDPNFAIATFKSGEALLEATTKFFGESGFAKVYEAQGQTPSFDFFQIDAERVSRIGFDHNLTVADLVQPETLLETIASEHKTAIFLQDPAQLTSSRTFSAQTELLEILGLGEAAWRDATARLEESTGMGEHWMPILETMKEGSEKGSYEVQFINLKNKNETKWISTESHAIKDFKARLDEHLKTLSKTYEFESGSFMRKENLAHAEAIDGLNAMLIVKTLIEHFSSKKTEESKTNAELADALKIHSYLNLTQMGHQTLGDVGKMVNLVKAMLETGQVAKSSLPTLVKGLGYASEGFGVLLGGANVVLDAYELAHRDNDAQRAVFGPQLAFDSVTFLSSVGTIGAGFIGATTAVAVLGGVSVILGGLAFGVGALASGFAQIVEKAQAVGCYFGDADKAYRAGGFKYDENQKILVPLFGAVISEIDAAGDVKFDSQYIYRTRHGSTGSGRSNYFFWAADFPRMIHDKSQAIHVREGIRAPASGKLANTRDYTAIILPATPKSYISYEWQILPLCTSRYDYGFDVIRRLEEDERFDYDFYIFPSEYIIHKITHEFVKTPIVVKLDSRSMRVQVAELDKSLHNVLEYTIHGAGANYTIGLNPGVAMTLSSNKSSTCWVLDCGKLDGENIVIEAQAVSISGFRVNLADHYFESMFICKPNGEILKVDFGKKTTFPIKEDAAKYQGGSQKLTEHLNDLSDKHLLATELILVDKYTTPAGQSVGRAFYEPTSKRLLYTIDAPEKLTSSAQVGALTAEGKVFFYNTEHCAIWRVEVSTGVCEAKYHALCPISKRTLERVWVDADNQIHAIFRHRLSNNYFGHLNYILTADRMNLVGMVGSPALLSKLNGLDKWTGEAKFLLEDYYTDPSEMILKPKPFGSLAGADIDAAIDPHMIFVLGPKDEDQYFHHRFWIRMSDRTVIKPHPDIHLDYLLVGTIASTDGSGEQFCFLSHKEHKLVIQRGNGKQAEEPRPVTMSPELGTISNFFCANNNLFSITDAGFILRLTTHCTLALEAVNHQWLEHCEKDADSGPWWTALPKLAKDHDAAVVSIVGLRDAEGSPVQAWLCSGRFVVAGPSLRGKPRHIAGLTEGGSKAWLWHIESEDSGHIYAQPTVRDKELETVFCPKAPFIKAEAVPDGRGVLVEHPFKMVALTEGGLRYTTKDGVVLILASERSARLYGVDKVWQQNRGHLSAELATLVNTWGHGETVVMLGSEPPQWYLTSSGKILAAAKATFTWLNAPTWLGADPSGARGYAYVAAHGRIYELGESSAEEKSAASQEVAFASRFQDVLAVKPSPGESFRQFALENVLYTILSQFEGDTSFMEYVVPSASWESVDGLVIKWKDQGRVEIEGSTRHPRPAGSFLGKRSGDDLIMMEISTGRFLKISRGLVMDPSCVIRFTDKLLTVGNGSAGNK</sequence>
<proteinExistence type="predicted"/>
<evidence type="ECO:0000313" key="2">
    <source>
        <dbReference type="EMBL" id="GAB0133845.1"/>
    </source>
</evidence>
<feature type="domain" description="TcdA/TcdB toxin pore forming" evidence="1">
    <location>
        <begin position="679"/>
        <end position="1330"/>
    </location>
</feature>
<evidence type="ECO:0000313" key="3">
    <source>
        <dbReference type="Proteomes" id="UP001562357"/>
    </source>
</evidence>
<organism evidence="2 3">
    <name type="scientific">Epichloe bromicola</name>
    <dbReference type="NCBI Taxonomy" id="79588"/>
    <lineage>
        <taxon>Eukaryota</taxon>
        <taxon>Fungi</taxon>
        <taxon>Dikarya</taxon>
        <taxon>Ascomycota</taxon>
        <taxon>Pezizomycotina</taxon>
        <taxon>Sordariomycetes</taxon>
        <taxon>Hypocreomycetidae</taxon>
        <taxon>Hypocreales</taxon>
        <taxon>Clavicipitaceae</taxon>
        <taxon>Epichloe</taxon>
    </lineage>
</organism>
<gene>
    <name evidence="2" type="primary">g2239</name>
    <name evidence="2" type="ORF">EsDP_00002239</name>
</gene>
<evidence type="ECO:0000259" key="1">
    <source>
        <dbReference type="Pfam" id="PF12920"/>
    </source>
</evidence>
<dbReference type="CDD" id="cd20495">
    <property type="entry name" value="C58_PaToxP-like"/>
    <property type="match status" value="1"/>
</dbReference>
<keyword evidence="3" id="KW-1185">Reference proteome</keyword>
<dbReference type="EMBL" id="BAAFGZ010000057">
    <property type="protein sequence ID" value="GAB0133845.1"/>
    <property type="molecule type" value="Genomic_DNA"/>
</dbReference>
<dbReference type="Pfam" id="PF12920">
    <property type="entry name" value="TcdA_TcdB_pore"/>
    <property type="match status" value="1"/>
</dbReference>
<dbReference type="Proteomes" id="UP001562357">
    <property type="component" value="Unassembled WGS sequence"/>
</dbReference>
<accession>A0ABQ0CK67</accession>
<protein>
    <submittedName>
        <fullName evidence="2">Makes caterpillars floppy protein</fullName>
    </submittedName>
</protein>
<comment type="caution">
    <text evidence="2">The sequence shown here is derived from an EMBL/GenBank/DDBJ whole genome shotgun (WGS) entry which is preliminary data.</text>
</comment>
<reference evidence="3" key="1">
    <citation type="submission" date="2024-06" db="EMBL/GenBank/DDBJ databases">
        <title>Draft Genome Sequences of Epichloe bromicola Strains Isolated from Elymus ciliaris.</title>
        <authorList>
            <consortium name="Epichloe bromicola genome sequencing consortium"/>
            <person name="Miura A."/>
            <person name="Imano S."/>
            <person name="Ashida A."/>
            <person name="Sato I."/>
            <person name="Chiba S."/>
            <person name="Tanaka A."/>
            <person name="Camagna M."/>
            <person name="Takemoto D."/>
        </authorList>
    </citation>
    <scope>NUCLEOTIDE SEQUENCE [LARGE SCALE GENOMIC DNA]</scope>
    <source>
        <strain evidence="3">DP</strain>
    </source>
</reference>
<name>A0ABQ0CK67_9HYPO</name>